<dbReference type="EMBL" id="KR815455">
    <property type="protein sequence ID" value="ALR69864.1"/>
    <property type="molecule type" value="Genomic_DNA"/>
</dbReference>
<dbReference type="Gene3D" id="3.40.50.300">
    <property type="entry name" value="P-loop containing nucleotide triphosphate hydrolases"/>
    <property type="match status" value="1"/>
</dbReference>
<accession>A0A0S3IV88</accession>
<dbReference type="Pfam" id="PF09511">
    <property type="entry name" value="RNA_lig_T4_1"/>
    <property type="match status" value="1"/>
</dbReference>
<dbReference type="InterPro" id="IPR019039">
    <property type="entry name" value="T4-Rnl1-like_N"/>
</dbReference>
<dbReference type="Gene3D" id="3.40.50.1000">
    <property type="entry name" value="HAD superfamily/HAD-like"/>
    <property type="match status" value="1"/>
</dbReference>
<dbReference type="Pfam" id="PF25109">
    <property type="entry name" value="HAD_PNKP"/>
    <property type="match status" value="1"/>
</dbReference>
<dbReference type="GO" id="GO:0016874">
    <property type="term" value="F:ligase activity"/>
    <property type="evidence" value="ECO:0007669"/>
    <property type="project" value="UniProtKB-KW"/>
</dbReference>
<gene>
    <name evidence="3" type="ORF">AGNV_057</name>
</gene>
<evidence type="ECO:0000259" key="2">
    <source>
        <dbReference type="Pfam" id="PF25109"/>
    </source>
</evidence>
<sequence length="678" mass="78491">MLNVSRLLASGEHLPFKIKIKRYDEHELMVLNYETFERERNHPVVVECRGLILHSHTYNVVSRSFDRFFNLQELVDTHAHQRLYNAKEKFKFYEKIDGSLIKLYYYNDQWHASTRGSAFAENQCAVGLTFKSVILQALNLLTENEFQSLCDCYLDRAFTHMFELTSGHNRIVTVYDHAPALWYLASRKNATADYIYCNNLPFCKYPKCYEFASVLQCVKMASKLQNLEEGFVVYEENGAPLCKIKSEEYLRLHKSQSRTESPAKLAQLVLNGEHDDFLAQFSHLKKCVQPYINARNLFSDKSTVDKMNSGLAMDQHAFNKLVCNLPWKNLAYKCRKAQTTDVEAEFLKLTEAEQIRMIKNIVNPKPVKQKADTAAPVKQLLLLIGICGSGKSTFAKKLKNYLEINRDDMRVKLFLNGDYTKLNAFYTQPRKCRRSKEAQVTNACVKLFEEAARDGRNVVVSDTNLNSTATKTWQQLAAKHQYEYKTQFMNVSLETALERNFSRSDKFPVNPEIVKRQYKKFLSLIGFERYTPPGDKFPNAVLCDLDGTVALPTNRSFYDFDERVFEDAPRTDVIACVQHLANVHNAVVVFMTGRSIVCEPSTRRWIDAHVKLDSYNLFMRPLGDHCKDSLLKLTLFNKYVRGQFNVVAVFDDRPCVVRTWQDLQIPNVFNVCRDYLEF</sequence>
<feature type="domain" description="Polynucleotide kinase PNKP phosphatase" evidence="2">
    <location>
        <begin position="538"/>
        <end position="666"/>
    </location>
</feature>
<dbReference type="PANTHER" id="PTHR12083">
    <property type="entry name" value="BIFUNCTIONAL POLYNUCLEOTIDE PHOSPHATASE/KINASE"/>
    <property type="match status" value="1"/>
</dbReference>
<dbReference type="GO" id="GO:0046403">
    <property type="term" value="F:polynucleotide 3'-phosphatase activity"/>
    <property type="evidence" value="ECO:0007669"/>
    <property type="project" value="TreeGrafter"/>
</dbReference>
<dbReference type="InterPro" id="IPR027417">
    <property type="entry name" value="P-loop_NTPase"/>
</dbReference>
<reference evidence="3" key="1">
    <citation type="journal article" date="2015" name="Genome Biol. Evol.">
        <title>The Pangenome of the Anticarsia gemmatalis Multiple Nucleopolyhedrovirus (AgMNPV).</title>
        <authorList>
            <person name="Brito A.F."/>
            <person name="Braconi C.T."/>
            <person name="Weidmann M."/>
            <person name="Dilcher M."/>
            <person name="Alves J.M."/>
            <person name="Gruber A."/>
            <person name="Zanotto P.M."/>
        </authorList>
    </citation>
    <scope>NUCLEOTIDE SEQUENCE</scope>
    <source>
        <strain evidence="3">AgMNPV-26</strain>
    </source>
</reference>
<protein>
    <submittedName>
        <fullName evidence="3">Polynucleotide kinase/ligase</fullName>
    </submittedName>
</protein>
<dbReference type="GO" id="GO:0003690">
    <property type="term" value="F:double-stranded DNA binding"/>
    <property type="evidence" value="ECO:0007669"/>
    <property type="project" value="TreeGrafter"/>
</dbReference>
<dbReference type="PANTHER" id="PTHR12083:SF9">
    <property type="entry name" value="BIFUNCTIONAL POLYNUCLEOTIDE PHOSPHATASE_KINASE"/>
    <property type="match status" value="1"/>
</dbReference>
<evidence type="ECO:0000259" key="1">
    <source>
        <dbReference type="Pfam" id="PF09511"/>
    </source>
</evidence>
<dbReference type="SUPFAM" id="SSF52540">
    <property type="entry name" value="P-loop containing nucleoside triphosphate hydrolases"/>
    <property type="match status" value="1"/>
</dbReference>
<organism evidence="3">
    <name type="scientific">Anticarsia gemmatalis multiple nucleopolyhedrovirus</name>
    <dbReference type="NCBI Taxonomy" id="268591"/>
    <lineage>
        <taxon>Viruses</taxon>
        <taxon>Viruses incertae sedis</taxon>
        <taxon>Naldaviricetes</taxon>
        <taxon>Lefavirales</taxon>
        <taxon>Baculoviridae</taxon>
        <taxon>Alphabaculovirus</taxon>
        <taxon>Alphabaculovirus angemmatalis</taxon>
    </lineage>
</organism>
<dbReference type="GO" id="GO:0046404">
    <property type="term" value="F:ATP-dependent polydeoxyribonucleotide 5'-hydroxyl-kinase activity"/>
    <property type="evidence" value="ECO:0007669"/>
    <property type="project" value="TreeGrafter"/>
</dbReference>
<keyword evidence="3" id="KW-0808">Transferase</keyword>
<proteinExistence type="predicted"/>
<dbReference type="SUPFAM" id="SSF56784">
    <property type="entry name" value="HAD-like"/>
    <property type="match status" value="1"/>
</dbReference>
<dbReference type="GO" id="GO:0006281">
    <property type="term" value="P:DNA repair"/>
    <property type="evidence" value="ECO:0007669"/>
    <property type="project" value="TreeGrafter"/>
</dbReference>
<dbReference type="InterPro" id="IPR023214">
    <property type="entry name" value="HAD_sf"/>
</dbReference>
<feature type="domain" description="T4 RNA ligase 1-like N-terminal" evidence="1">
    <location>
        <begin position="47"/>
        <end position="235"/>
    </location>
</feature>
<evidence type="ECO:0000313" key="3">
    <source>
        <dbReference type="EMBL" id="ALR69864.1"/>
    </source>
</evidence>
<dbReference type="InterPro" id="IPR056782">
    <property type="entry name" value="HAD_PNKP"/>
</dbReference>
<dbReference type="Pfam" id="PF13671">
    <property type="entry name" value="AAA_33"/>
    <property type="match status" value="1"/>
</dbReference>
<keyword evidence="3" id="KW-0418">Kinase</keyword>
<name>A0A0S3IV88_9ABAC</name>
<dbReference type="InterPro" id="IPR036412">
    <property type="entry name" value="HAD-like_sf"/>
</dbReference>
<keyword evidence="3" id="KW-0436">Ligase</keyword>